<keyword evidence="3" id="KW-0813">Transport</keyword>
<evidence type="ECO:0000256" key="2">
    <source>
        <dbReference type="ARBA" id="ARBA00008335"/>
    </source>
</evidence>
<dbReference type="Gene3D" id="1.20.1250.20">
    <property type="entry name" value="MFS general substrate transporter like domains"/>
    <property type="match status" value="1"/>
</dbReference>
<evidence type="ECO:0000313" key="9">
    <source>
        <dbReference type="EMBL" id="KAK9512790.1"/>
    </source>
</evidence>
<evidence type="ECO:0000256" key="6">
    <source>
        <dbReference type="ARBA" id="ARBA00023136"/>
    </source>
</evidence>
<dbReference type="InterPro" id="IPR020846">
    <property type="entry name" value="MFS_dom"/>
</dbReference>
<keyword evidence="4 7" id="KW-0812">Transmembrane</keyword>
<gene>
    <name evidence="9" type="ORF">O3M35_001129</name>
</gene>
<keyword evidence="5 7" id="KW-1133">Transmembrane helix</keyword>
<dbReference type="Proteomes" id="UP001461498">
    <property type="component" value="Unassembled WGS sequence"/>
</dbReference>
<dbReference type="EMBL" id="JAPXFL010000001">
    <property type="protein sequence ID" value="KAK9512790.1"/>
    <property type="molecule type" value="Genomic_DNA"/>
</dbReference>
<evidence type="ECO:0000256" key="5">
    <source>
        <dbReference type="ARBA" id="ARBA00022989"/>
    </source>
</evidence>
<dbReference type="GO" id="GO:0016020">
    <property type="term" value="C:membrane"/>
    <property type="evidence" value="ECO:0007669"/>
    <property type="project" value="UniProtKB-SubCell"/>
</dbReference>
<feature type="transmembrane region" description="Helical" evidence="7">
    <location>
        <begin position="126"/>
        <end position="144"/>
    </location>
</feature>
<protein>
    <recommendedName>
        <fullName evidence="8">Major facilitator superfamily (MFS) profile domain-containing protein</fullName>
    </recommendedName>
</protein>
<name>A0AAW1DTW2_9HEMI</name>
<feature type="transmembrane region" description="Helical" evidence="7">
    <location>
        <begin position="100"/>
        <end position="119"/>
    </location>
</feature>
<comment type="subcellular location">
    <subcellularLocation>
        <location evidence="1">Membrane</location>
        <topology evidence="1">Multi-pass membrane protein</topology>
    </subcellularLocation>
</comment>
<evidence type="ECO:0000259" key="8">
    <source>
        <dbReference type="PROSITE" id="PS50850"/>
    </source>
</evidence>
<evidence type="ECO:0000256" key="7">
    <source>
        <dbReference type="SAM" id="Phobius"/>
    </source>
</evidence>
<sequence length="354" mass="39448">MGTDGERAALVSGRSLYTEETDSGDAGVTAGIPNQPHPHNILGQFHEDALTQVGVGSYQWLVCATAGFCIMADGVQLYMIPYLQTSIQAEMCLDEDRKKWLCGISLLGLYFGCFACPLADHIGRRSLLLFGLSLHLIFNIAAAFTPTLGIFMFSLFCGAVGLGLSYPVAGIYFAEFLPQVARGRLSFLLIFWALGGFNVILFASTLLPTTGEEIMYEVKEHQSAWHRVLLLSCLPTVFALASLSCISESIRYLLHAGRDVNAIMMYQQMYKWNASKSAQYQLTELELPSKVNTVKPPPAKSVWNQMTFNFKQFSDSIKELFQRQNLMSFVLLSLVWASLGFRLYSTNFFTSNFF</sequence>
<comment type="similarity">
    <text evidence="2">Belongs to the major facilitator superfamily.</text>
</comment>
<keyword evidence="6 7" id="KW-0472">Membrane</keyword>
<feature type="transmembrane region" description="Helical" evidence="7">
    <location>
        <begin position="326"/>
        <end position="344"/>
    </location>
</feature>
<feature type="transmembrane region" description="Helical" evidence="7">
    <location>
        <begin position="60"/>
        <end position="80"/>
    </location>
</feature>
<dbReference type="PROSITE" id="PS50850">
    <property type="entry name" value="MFS"/>
    <property type="match status" value="1"/>
</dbReference>
<evidence type="ECO:0000256" key="3">
    <source>
        <dbReference type="ARBA" id="ARBA00022448"/>
    </source>
</evidence>
<dbReference type="AlphaFoldDB" id="A0AAW1DTW2"/>
<dbReference type="GO" id="GO:0022857">
    <property type="term" value="F:transmembrane transporter activity"/>
    <property type="evidence" value="ECO:0007669"/>
    <property type="project" value="InterPro"/>
</dbReference>
<reference evidence="9 10" key="1">
    <citation type="submission" date="2022-12" db="EMBL/GenBank/DDBJ databases">
        <title>Chromosome-level genome assembly of true bugs.</title>
        <authorList>
            <person name="Ma L."/>
            <person name="Li H."/>
        </authorList>
    </citation>
    <scope>NUCLEOTIDE SEQUENCE [LARGE SCALE GENOMIC DNA]</scope>
    <source>
        <strain evidence="9">Lab_2022b</strain>
    </source>
</reference>
<evidence type="ECO:0000256" key="4">
    <source>
        <dbReference type="ARBA" id="ARBA00022692"/>
    </source>
</evidence>
<accession>A0AAW1DTW2</accession>
<feature type="transmembrane region" description="Helical" evidence="7">
    <location>
        <begin position="150"/>
        <end position="173"/>
    </location>
</feature>
<organism evidence="9 10">
    <name type="scientific">Rhynocoris fuscipes</name>
    <dbReference type="NCBI Taxonomy" id="488301"/>
    <lineage>
        <taxon>Eukaryota</taxon>
        <taxon>Metazoa</taxon>
        <taxon>Ecdysozoa</taxon>
        <taxon>Arthropoda</taxon>
        <taxon>Hexapoda</taxon>
        <taxon>Insecta</taxon>
        <taxon>Pterygota</taxon>
        <taxon>Neoptera</taxon>
        <taxon>Paraneoptera</taxon>
        <taxon>Hemiptera</taxon>
        <taxon>Heteroptera</taxon>
        <taxon>Panheteroptera</taxon>
        <taxon>Cimicomorpha</taxon>
        <taxon>Reduviidae</taxon>
        <taxon>Harpactorinae</taxon>
        <taxon>Harpactorini</taxon>
        <taxon>Rhynocoris</taxon>
    </lineage>
</organism>
<keyword evidence="10" id="KW-1185">Reference proteome</keyword>
<dbReference type="SUPFAM" id="SSF103473">
    <property type="entry name" value="MFS general substrate transporter"/>
    <property type="match status" value="1"/>
</dbReference>
<feature type="transmembrane region" description="Helical" evidence="7">
    <location>
        <begin position="185"/>
        <end position="204"/>
    </location>
</feature>
<dbReference type="PANTHER" id="PTHR23511:SF34">
    <property type="entry name" value="SYNAPTIC VESICLE GLYCOPROTEIN 2"/>
    <property type="match status" value="1"/>
</dbReference>
<dbReference type="InterPro" id="IPR005828">
    <property type="entry name" value="MFS_sugar_transport-like"/>
</dbReference>
<feature type="transmembrane region" description="Helical" evidence="7">
    <location>
        <begin position="224"/>
        <end position="246"/>
    </location>
</feature>
<evidence type="ECO:0000256" key="1">
    <source>
        <dbReference type="ARBA" id="ARBA00004141"/>
    </source>
</evidence>
<comment type="caution">
    <text evidence="9">The sequence shown here is derived from an EMBL/GenBank/DDBJ whole genome shotgun (WGS) entry which is preliminary data.</text>
</comment>
<dbReference type="Pfam" id="PF00083">
    <property type="entry name" value="Sugar_tr"/>
    <property type="match status" value="1"/>
</dbReference>
<proteinExistence type="inferred from homology"/>
<dbReference type="PANTHER" id="PTHR23511">
    <property type="entry name" value="SYNAPTIC VESICLE GLYCOPROTEIN 2"/>
    <property type="match status" value="1"/>
</dbReference>
<feature type="domain" description="Major facilitator superfamily (MFS) profile" evidence="8">
    <location>
        <begin position="62"/>
        <end position="354"/>
    </location>
</feature>
<evidence type="ECO:0000313" key="10">
    <source>
        <dbReference type="Proteomes" id="UP001461498"/>
    </source>
</evidence>
<dbReference type="InterPro" id="IPR036259">
    <property type="entry name" value="MFS_trans_sf"/>
</dbReference>